<dbReference type="EMBL" id="JBBMFF010000248">
    <property type="protein sequence ID" value="MEQ2511883.1"/>
    <property type="molecule type" value="Genomic_DNA"/>
</dbReference>
<sequence length="186" mass="22260">MHPWKHFCTITRHRWKVCSHCFRVGLYWRGLTHDLSKYSPTEFWTGAKYYQGTRSPNSYERELYGYSAAWMHHKGRNRHHYEYWTDIDPKTKVYRAVPMPRKFFVEMVMDRIAACKIYHGSAYTDADALNYLVHAEEVRDGSMMHPDTRRELLYVLTMLRDRGEKETFRFLREVVLAGKPFAVPAQ</sequence>
<evidence type="ECO:0000313" key="1">
    <source>
        <dbReference type="EMBL" id="MEQ2511883.1"/>
    </source>
</evidence>
<dbReference type="Proteomes" id="UP001491552">
    <property type="component" value="Unassembled WGS sequence"/>
</dbReference>
<name>A0ABV1G8Y8_9FIRM</name>
<dbReference type="Pfam" id="PF18907">
    <property type="entry name" value="DUF5662"/>
    <property type="match status" value="1"/>
</dbReference>
<accession>A0ABV1G8Y8</accession>
<proteinExistence type="predicted"/>
<reference evidence="1 2" key="1">
    <citation type="submission" date="2024-03" db="EMBL/GenBank/DDBJ databases">
        <title>Human intestinal bacterial collection.</title>
        <authorList>
            <person name="Pauvert C."/>
            <person name="Hitch T.C.A."/>
            <person name="Clavel T."/>
        </authorList>
    </citation>
    <scope>NUCLEOTIDE SEQUENCE [LARGE SCALE GENOMIC DNA]</scope>
    <source>
        <strain evidence="1 2">CLA-AA-H192</strain>
    </source>
</reference>
<gene>
    <name evidence="1" type="ORF">WMO66_11620</name>
</gene>
<dbReference type="RefSeq" id="WP_349136586.1">
    <property type="nucleotide sequence ID" value="NZ_JBBMFF010000248.1"/>
</dbReference>
<evidence type="ECO:0000313" key="2">
    <source>
        <dbReference type="Proteomes" id="UP001491552"/>
    </source>
</evidence>
<comment type="caution">
    <text evidence="1">The sequence shown here is derived from an EMBL/GenBank/DDBJ whole genome shotgun (WGS) entry which is preliminary data.</text>
</comment>
<protein>
    <submittedName>
        <fullName evidence="1">DUF5662 family protein</fullName>
    </submittedName>
</protein>
<organism evidence="1 2">
    <name type="scientific">Faecousia intestinalis</name>
    <dbReference type="NCBI Taxonomy" id="3133167"/>
    <lineage>
        <taxon>Bacteria</taxon>
        <taxon>Bacillati</taxon>
        <taxon>Bacillota</taxon>
        <taxon>Clostridia</taxon>
        <taxon>Eubacteriales</taxon>
        <taxon>Oscillospiraceae</taxon>
        <taxon>Faecousia</taxon>
    </lineage>
</organism>
<keyword evidence="2" id="KW-1185">Reference proteome</keyword>
<dbReference type="InterPro" id="IPR043721">
    <property type="entry name" value="DUF5662"/>
</dbReference>